<organism evidence="2 3">
    <name type="scientific">Bos mutus</name>
    <name type="common">wild yak</name>
    <dbReference type="NCBI Taxonomy" id="72004"/>
    <lineage>
        <taxon>Eukaryota</taxon>
        <taxon>Metazoa</taxon>
        <taxon>Chordata</taxon>
        <taxon>Craniata</taxon>
        <taxon>Vertebrata</taxon>
        <taxon>Euteleostomi</taxon>
        <taxon>Mammalia</taxon>
        <taxon>Eutheria</taxon>
        <taxon>Laurasiatheria</taxon>
        <taxon>Artiodactyla</taxon>
        <taxon>Ruminantia</taxon>
        <taxon>Pecora</taxon>
        <taxon>Bovidae</taxon>
        <taxon>Bovinae</taxon>
        <taxon>Bos</taxon>
    </lineage>
</organism>
<proteinExistence type="predicted"/>
<feature type="compositionally biased region" description="Basic residues" evidence="1">
    <location>
        <begin position="13"/>
        <end position="23"/>
    </location>
</feature>
<name>L8J096_9CETA</name>
<evidence type="ECO:0000313" key="3">
    <source>
        <dbReference type="Proteomes" id="UP000011080"/>
    </source>
</evidence>
<dbReference type="EMBL" id="JH880533">
    <property type="protein sequence ID" value="ELR60852.1"/>
    <property type="molecule type" value="Genomic_DNA"/>
</dbReference>
<protein>
    <submittedName>
        <fullName evidence="2">Uncharacterized protein</fullName>
    </submittedName>
</protein>
<evidence type="ECO:0000256" key="1">
    <source>
        <dbReference type="SAM" id="MobiDB-lite"/>
    </source>
</evidence>
<gene>
    <name evidence="2" type="ORF">M91_00265</name>
</gene>
<dbReference type="InterPro" id="IPR040507">
    <property type="entry name" value="DUF5540"/>
</dbReference>
<evidence type="ECO:0000313" key="2">
    <source>
        <dbReference type="EMBL" id="ELR60852.1"/>
    </source>
</evidence>
<dbReference type="Proteomes" id="UP000011080">
    <property type="component" value="Unassembled WGS sequence"/>
</dbReference>
<sequence>GSHPQPPTGKGGKSVHKLTRRTHNVQPNLHSPILSAACVD</sequence>
<reference evidence="2 3" key="1">
    <citation type="journal article" date="2012" name="Nat. Genet.">
        <title>The yak genome and adaptation to life at high altitude.</title>
        <authorList>
            <person name="Qiu Q."/>
            <person name="Zhang G."/>
            <person name="Ma T."/>
            <person name="Qian W."/>
            <person name="Wang J."/>
            <person name="Ye Z."/>
            <person name="Cao C."/>
            <person name="Hu Q."/>
            <person name="Kim J."/>
            <person name="Larkin D.M."/>
            <person name="Auvil L."/>
            <person name="Capitanu B."/>
            <person name="Ma J."/>
            <person name="Lewin H.A."/>
            <person name="Qian X."/>
            <person name="Lang Y."/>
            <person name="Zhou R."/>
            <person name="Wang L."/>
            <person name="Wang K."/>
            <person name="Xia J."/>
            <person name="Liao S."/>
            <person name="Pan S."/>
            <person name="Lu X."/>
            <person name="Hou H."/>
            <person name="Wang Y."/>
            <person name="Zang X."/>
            <person name="Yin Y."/>
            <person name="Ma H."/>
            <person name="Zhang J."/>
            <person name="Wang Z."/>
            <person name="Zhang Y."/>
            <person name="Zhang D."/>
            <person name="Yonezawa T."/>
            <person name="Hasegawa M."/>
            <person name="Zhong Y."/>
            <person name="Liu W."/>
            <person name="Zhang Y."/>
            <person name="Huang Z."/>
            <person name="Zhang S."/>
            <person name="Long R."/>
            <person name="Yang H."/>
            <person name="Wang J."/>
            <person name="Lenstra J.A."/>
            <person name="Cooper D.N."/>
            <person name="Wu Y."/>
            <person name="Wang J."/>
            <person name="Shi P."/>
            <person name="Wang J."/>
            <person name="Liu J."/>
        </authorList>
    </citation>
    <scope>NUCLEOTIDE SEQUENCE [LARGE SCALE GENOMIC DNA]</scope>
    <source>
        <strain evidence="3">yakQH1</strain>
    </source>
</reference>
<dbReference type="AlphaFoldDB" id="L8J096"/>
<feature type="region of interest" description="Disordered" evidence="1">
    <location>
        <begin position="1"/>
        <end position="40"/>
    </location>
</feature>
<feature type="non-terminal residue" evidence="2">
    <location>
        <position position="1"/>
    </location>
</feature>
<dbReference type="Pfam" id="PF17694">
    <property type="entry name" value="DUF5540"/>
    <property type="match status" value="1"/>
</dbReference>
<accession>L8J096</accession>